<accession>A0A0J8G5U8</accession>
<keyword evidence="3" id="KW-0489">Methyltransferase</keyword>
<organism evidence="3 4">
    <name type="scientific">Listeria fleischmannii 1991</name>
    <dbReference type="NCBI Taxonomy" id="1430899"/>
    <lineage>
        <taxon>Bacteria</taxon>
        <taxon>Bacillati</taxon>
        <taxon>Bacillota</taxon>
        <taxon>Bacilli</taxon>
        <taxon>Bacillales</taxon>
        <taxon>Listeriaceae</taxon>
        <taxon>Listeria</taxon>
    </lineage>
</organism>
<protein>
    <submittedName>
        <fullName evidence="3">Methyltransferase</fullName>
    </submittedName>
</protein>
<dbReference type="EMBL" id="AZHO01000038">
    <property type="protein sequence ID" value="KMT57932.1"/>
    <property type="molecule type" value="Genomic_DNA"/>
</dbReference>
<dbReference type="InterPro" id="IPR025714">
    <property type="entry name" value="Methyltranfer_dom"/>
</dbReference>
<dbReference type="PANTHER" id="PTHR43861">
    <property type="entry name" value="TRANS-ACONITATE 2-METHYLTRANSFERASE-RELATED"/>
    <property type="match status" value="1"/>
</dbReference>
<sequence length="198" mass="22282">MEENVFERMAQKYDNPERIALAKIISDRIRPELKEAEEKTLLDYGSGTGLVGLALTDLVKQSTLVDSSENMVKIIQEKIDTQNIHHVTAKVVDLTKETLTEKVDIIIVSLVLLHIPDTKKILTQLYHSLNEGGQLILIDFDKNEHVSHPKVHNGFLASNLSELLAQVGFSNSKIENFHHGKNVFMKQDADLFIAISNK</sequence>
<dbReference type="PATRIC" id="fig|1430899.3.peg.2681"/>
<dbReference type="AlphaFoldDB" id="A0A0J8G5U8"/>
<dbReference type="RefSeq" id="WP_007477736.1">
    <property type="nucleotide sequence ID" value="NZ_KQ130623.1"/>
</dbReference>
<keyword evidence="1 3" id="KW-0808">Transferase</keyword>
<dbReference type="PANTHER" id="PTHR43861:SF3">
    <property type="entry name" value="PUTATIVE (AFU_ORTHOLOGUE AFUA_2G14390)-RELATED"/>
    <property type="match status" value="1"/>
</dbReference>
<dbReference type="InterPro" id="IPR029063">
    <property type="entry name" value="SAM-dependent_MTases_sf"/>
</dbReference>
<name>A0A0J8G5U8_9LIST</name>
<dbReference type="Proteomes" id="UP000052258">
    <property type="component" value="Unassembled WGS sequence"/>
</dbReference>
<dbReference type="Gene3D" id="3.40.50.150">
    <property type="entry name" value="Vaccinia Virus protein VP39"/>
    <property type="match status" value="1"/>
</dbReference>
<feature type="domain" description="Methyltransferase" evidence="2">
    <location>
        <begin position="38"/>
        <end position="149"/>
    </location>
</feature>
<evidence type="ECO:0000313" key="3">
    <source>
        <dbReference type="EMBL" id="KMT57932.1"/>
    </source>
</evidence>
<dbReference type="OrthoDB" id="9791837at2"/>
<dbReference type="CDD" id="cd02440">
    <property type="entry name" value="AdoMet_MTases"/>
    <property type="match status" value="1"/>
</dbReference>
<evidence type="ECO:0000256" key="1">
    <source>
        <dbReference type="ARBA" id="ARBA00022679"/>
    </source>
</evidence>
<keyword evidence="4" id="KW-1185">Reference proteome</keyword>
<reference evidence="3 4" key="1">
    <citation type="journal article" date="2015" name="Genome Biol. Evol.">
        <title>Comparative Genomics of Listeria Sensu Lato: Genus-Wide Differences in Evolutionary Dynamics and the Progressive Gain of Complex, Potentially Pathogenicity-Related Traits through Lateral Gene Transfer.</title>
        <authorList>
            <person name="Chiara M."/>
            <person name="Caruso M."/>
            <person name="D'Erchia A.M."/>
            <person name="Manzari C."/>
            <person name="Fraccalvieri R."/>
            <person name="Goffredo E."/>
            <person name="Latorre L."/>
            <person name="Miccolupo A."/>
            <person name="Padalino I."/>
            <person name="Santagada G."/>
            <person name="Chiocco D."/>
            <person name="Pesole G."/>
            <person name="Horner D.S."/>
            <person name="Parisi A."/>
        </authorList>
    </citation>
    <scope>NUCLEOTIDE SEQUENCE [LARGE SCALE GENOMIC DNA]</scope>
    <source>
        <strain evidence="3 4">1991</strain>
    </source>
</reference>
<dbReference type="SUPFAM" id="SSF53335">
    <property type="entry name" value="S-adenosyl-L-methionine-dependent methyltransferases"/>
    <property type="match status" value="1"/>
</dbReference>
<dbReference type="GO" id="GO:0008168">
    <property type="term" value="F:methyltransferase activity"/>
    <property type="evidence" value="ECO:0007669"/>
    <property type="project" value="UniProtKB-KW"/>
</dbReference>
<proteinExistence type="predicted"/>
<evidence type="ECO:0000313" key="4">
    <source>
        <dbReference type="Proteomes" id="UP000052258"/>
    </source>
</evidence>
<dbReference type="Pfam" id="PF13847">
    <property type="entry name" value="Methyltransf_31"/>
    <property type="match status" value="1"/>
</dbReference>
<dbReference type="GO" id="GO:0032259">
    <property type="term" value="P:methylation"/>
    <property type="evidence" value="ECO:0007669"/>
    <property type="project" value="UniProtKB-KW"/>
</dbReference>
<comment type="caution">
    <text evidence="3">The sequence shown here is derived from an EMBL/GenBank/DDBJ whole genome shotgun (WGS) entry which is preliminary data.</text>
</comment>
<gene>
    <name evidence="3" type="ORF">X560_2630</name>
</gene>
<evidence type="ECO:0000259" key="2">
    <source>
        <dbReference type="Pfam" id="PF13847"/>
    </source>
</evidence>